<dbReference type="SUPFAM" id="SSF53335">
    <property type="entry name" value="S-adenosyl-L-methionine-dependent methyltransferases"/>
    <property type="match status" value="1"/>
</dbReference>
<protein>
    <submittedName>
        <fullName evidence="1">Class I SAM-dependent methyltransferase</fullName>
    </submittedName>
</protein>
<dbReference type="Gene3D" id="3.40.50.150">
    <property type="entry name" value="Vaccinia Virus protein VP39"/>
    <property type="match status" value="1"/>
</dbReference>
<dbReference type="Proteomes" id="UP001168107">
    <property type="component" value="Unassembled WGS sequence"/>
</dbReference>
<reference evidence="1" key="1">
    <citation type="submission" date="2024-05" db="EMBL/GenBank/DDBJ databases">
        <title>WGS of Aeromonas isolates.</title>
        <authorList>
            <person name="Lee H."/>
        </authorList>
    </citation>
    <scope>NUCLEOTIDE SEQUENCE</scope>
    <source>
        <strain evidence="1">SU58-3</strain>
    </source>
</reference>
<sequence>MPNKEVYTHGFYDDQAMASHRSAECVLKHMLSLFPGIQSVIDVGCGTGSWLSAAKNIGIDKIYGMEGSLAAKDMLMIPDDNWHAVDVTKPFNCGQRFDLAMSLEVAEHLPFEKHGVFIENIIQHSDLVLFSAAIPYQGGTGHQTENWPSYWAQLFSSKGFRCYDLLRHRIWNQRGINFWYKQNLLVFIREGAEEKFNMKIESSIESPISIIHPELYLWAINRAGGITNAEYNRDLAYYIRVKDLDPNVLSEEVTYGDKYNNEF</sequence>
<dbReference type="InterPro" id="IPR029063">
    <property type="entry name" value="SAM-dependent_MTases_sf"/>
</dbReference>
<accession>A0ABT7PZV0</accession>
<comment type="caution">
    <text evidence="1">The sequence shown here is derived from an EMBL/GenBank/DDBJ whole genome shotgun (WGS) entry which is preliminary data.</text>
</comment>
<dbReference type="GO" id="GO:0008168">
    <property type="term" value="F:methyltransferase activity"/>
    <property type="evidence" value="ECO:0007669"/>
    <property type="project" value="UniProtKB-KW"/>
</dbReference>
<keyword evidence="2" id="KW-1185">Reference proteome</keyword>
<proteinExistence type="predicted"/>
<evidence type="ECO:0000313" key="2">
    <source>
        <dbReference type="Proteomes" id="UP001168107"/>
    </source>
</evidence>
<evidence type="ECO:0000313" key="1">
    <source>
        <dbReference type="EMBL" id="MDM5072620.1"/>
    </source>
</evidence>
<keyword evidence="1" id="KW-0808">Transferase</keyword>
<organism evidence="1 2">
    <name type="scientific">Aeromonas bestiarum</name>
    <dbReference type="NCBI Taxonomy" id="105751"/>
    <lineage>
        <taxon>Bacteria</taxon>
        <taxon>Pseudomonadati</taxon>
        <taxon>Pseudomonadota</taxon>
        <taxon>Gammaproteobacteria</taxon>
        <taxon>Aeromonadales</taxon>
        <taxon>Aeromonadaceae</taxon>
        <taxon>Aeromonas</taxon>
    </lineage>
</organism>
<dbReference type="EMBL" id="JAOPLL010000005">
    <property type="protein sequence ID" value="MDM5072620.1"/>
    <property type="molecule type" value="Genomic_DNA"/>
</dbReference>
<keyword evidence="1" id="KW-0489">Methyltransferase</keyword>
<dbReference type="Pfam" id="PF13489">
    <property type="entry name" value="Methyltransf_23"/>
    <property type="match status" value="1"/>
</dbReference>
<dbReference type="GO" id="GO:0032259">
    <property type="term" value="P:methylation"/>
    <property type="evidence" value="ECO:0007669"/>
    <property type="project" value="UniProtKB-KW"/>
</dbReference>
<name>A0ABT7PZV0_9GAMM</name>
<gene>
    <name evidence="1" type="ORF">OB935_12365</name>
</gene>
<dbReference type="CDD" id="cd02440">
    <property type="entry name" value="AdoMet_MTases"/>
    <property type="match status" value="1"/>
</dbReference>
<dbReference type="RefSeq" id="WP_290018744.1">
    <property type="nucleotide sequence ID" value="NZ_JAOPLL010000005.1"/>
</dbReference>